<keyword evidence="8" id="KW-1185">Reference proteome</keyword>
<evidence type="ECO:0000256" key="4">
    <source>
        <dbReference type="ARBA" id="ARBA00023242"/>
    </source>
</evidence>
<evidence type="ECO:0000259" key="5">
    <source>
        <dbReference type="PROSITE" id="PS51059"/>
    </source>
</evidence>
<dbReference type="AlphaFoldDB" id="A0AAP0HSI5"/>
<dbReference type="SUPFAM" id="SSF56399">
    <property type="entry name" value="ADP-ribosylation"/>
    <property type="match status" value="1"/>
</dbReference>
<dbReference type="InterPro" id="IPR022003">
    <property type="entry name" value="RST"/>
</dbReference>
<proteinExistence type="predicted"/>
<gene>
    <name evidence="7" type="ORF">Scep_027016</name>
</gene>
<sequence>MEVKSVKVLDDHQRIDVDLKRKRAARFAAYFTGAARSVDSLPRRSRKRMRSEGCRVNGSFVGKSILKGYSNFMKSGLPQRLMFYQNLEWVDFPKDTIDLIKEDFLGKKAAIQLEHKGREFLFDFIHMVQVDMKTGLQHPMAWIDESGSCFFPELFSDVSELHDSFSKNHTLEGSQPSGTQEIKLRLEIDVSTNGSSKFEECSGESNMHVKRCEVEGTPAGDHFEPEENLSSGGKQANDMEAVAENMMLSVTPPQNPVLGDAIGKLTPNAVKHMLAVRMNSIICMDDILEVRSSGTHYLARARLELFEKQVEITGKYRGNANVRYAWLSSSKELTPKIFNHGLGFDSLPKTKSAFENGVILAPANCPCSSARYCDVDENGVQHIVLCRVILGNMEVVHPGSCQMQPSSEDFDSGIDDYENPNNYVIWTMNMTTHIYPEFFVSFRMRSSEKGRLVANENKFDVSGVGGDQALPNCIDMSRKEYLNADLASKRTPQSRWMFFSALFAAIVDKVPNEQMRLLYYYHHQYKAKQITRDFLVQQLRMVVGDALLRSTLLGLKGMVSEAGWYLAALEVGCDALAFFRAAVIWRRQLFDALSLSLL</sequence>
<evidence type="ECO:0000259" key="6">
    <source>
        <dbReference type="PROSITE" id="PS51879"/>
    </source>
</evidence>
<dbReference type="Pfam" id="PF23467">
    <property type="entry name" value="WWE_5"/>
    <property type="match status" value="1"/>
</dbReference>
<protein>
    <recommendedName>
        <fullName evidence="9">Poly [ADP-ribose] polymerase</fullName>
    </recommendedName>
</protein>
<feature type="domain" description="RST" evidence="6">
    <location>
        <begin position="490"/>
        <end position="561"/>
    </location>
</feature>
<dbReference type="GO" id="GO:0003950">
    <property type="term" value="F:NAD+ poly-ADP-ribosyltransferase activity"/>
    <property type="evidence" value="ECO:0007669"/>
    <property type="project" value="InterPro"/>
</dbReference>
<dbReference type="InterPro" id="IPR044964">
    <property type="entry name" value="RCD1/SRO1-5"/>
</dbReference>
<keyword evidence="3" id="KW-0346">Stress response</keyword>
<dbReference type="PROSITE" id="PS51059">
    <property type="entry name" value="PARP_CATALYTIC"/>
    <property type="match status" value="1"/>
</dbReference>
<dbReference type="Gene3D" id="3.90.228.10">
    <property type="match status" value="1"/>
</dbReference>
<keyword evidence="4" id="KW-0539">Nucleus</keyword>
<dbReference type="InterPro" id="IPR012317">
    <property type="entry name" value="Poly(ADP-ribose)pol_cat_dom"/>
</dbReference>
<dbReference type="EMBL" id="JBBNAG010000011">
    <property type="protein sequence ID" value="KAK9095547.1"/>
    <property type="molecule type" value="Genomic_DNA"/>
</dbReference>
<evidence type="ECO:0000256" key="1">
    <source>
        <dbReference type="ARBA" id="ARBA00004123"/>
    </source>
</evidence>
<accession>A0AAP0HSI5</accession>
<evidence type="ECO:0000313" key="8">
    <source>
        <dbReference type="Proteomes" id="UP001419268"/>
    </source>
</evidence>
<dbReference type="InterPro" id="IPR057823">
    <property type="entry name" value="WWE_RCD1"/>
</dbReference>
<reference evidence="7 8" key="1">
    <citation type="submission" date="2024-01" db="EMBL/GenBank/DDBJ databases">
        <title>Genome assemblies of Stephania.</title>
        <authorList>
            <person name="Yang L."/>
        </authorList>
    </citation>
    <scope>NUCLEOTIDE SEQUENCE [LARGE SCALE GENOMIC DNA]</scope>
    <source>
        <strain evidence="7">JXDWG</strain>
        <tissue evidence="7">Leaf</tissue>
    </source>
</reference>
<dbReference type="PROSITE" id="PS51879">
    <property type="entry name" value="RST"/>
    <property type="match status" value="1"/>
</dbReference>
<comment type="subcellular location">
    <subcellularLocation>
        <location evidence="1">Nucleus</location>
    </subcellularLocation>
</comment>
<feature type="domain" description="PARP catalytic" evidence="5">
    <location>
        <begin position="233"/>
        <end position="463"/>
    </location>
</feature>
<keyword evidence="2" id="KW-0217">Developmental protein</keyword>
<dbReference type="Pfam" id="PF00644">
    <property type="entry name" value="PARP"/>
    <property type="match status" value="1"/>
</dbReference>
<comment type="caution">
    <text evidence="7">The sequence shown here is derived from an EMBL/GenBank/DDBJ whole genome shotgun (WGS) entry which is preliminary data.</text>
</comment>
<name>A0AAP0HSI5_9MAGN</name>
<evidence type="ECO:0000256" key="2">
    <source>
        <dbReference type="ARBA" id="ARBA00022473"/>
    </source>
</evidence>
<dbReference type="PANTHER" id="PTHR32263:SF5">
    <property type="entry name" value="INACTIVE POLY [ADP-RIBOSE] POLYMERASE SRO1-RELATED"/>
    <property type="match status" value="1"/>
</dbReference>
<evidence type="ECO:0000256" key="3">
    <source>
        <dbReference type="ARBA" id="ARBA00023016"/>
    </source>
</evidence>
<evidence type="ECO:0000313" key="7">
    <source>
        <dbReference type="EMBL" id="KAK9095547.1"/>
    </source>
</evidence>
<dbReference type="PANTHER" id="PTHR32263">
    <property type="entry name" value="INACTIVE POLY [ADP-RIBOSE] POLYMERASE SRO4-RELATED"/>
    <property type="match status" value="1"/>
</dbReference>
<evidence type="ECO:0008006" key="9">
    <source>
        <dbReference type="Google" id="ProtNLM"/>
    </source>
</evidence>
<organism evidence="7 8">
    <name type="scientific">Stephania cephalantha</name>
    <dbReference type="NCBI Taxonomy" id="152367"/>
    <lineage>
        <taxon>Eukaryota</taxon>
        <taxon>Viridiplantae</taxon>
        <taxon>Streptophyta</taxon>
        <taxon>Embryophyta</taxon>
        <taxon>Tracheophyta</taxon>
        <taxon>Spermatophyta</taxon>
        <taxon>Magnoliopsida</taxon>
        <taxon>Ranunculales</taxon>
        <taxon>Menispermaceae</taxon>
        <taxon>Menispermoideae</taxon>
        <taxon>Cissampelideae</taxon>
        <taxon>Stephania</taxon>
    </lineage>
</organism>
<dbReference type="GO" id="GO:0005634">
    <property type="term" value="C:nucleus"/>
    <property type="evidence" value="ECO:0007669"/>
    <property type="project" value="UniProtKB-SubCell"/>
</dbReference>
<dbReference type="Proteomes" id="UP001419268">
    <property type="component" value="Unassembled WGS sequence"/>
</dbReference>
<dbReference type="Pfam" id="PF12174">
    <property type="entry name" value="RST"/>
    <property type="match status" value="1"/>
</dbReference>